<dbReference type="AlphaFoldDB" id="A0A0P6Z3Z7"/>
<comment type="caution">
    <text evidence="1">The sequence shown here is derived from an EMBL/GenBank/DDBJ whole genome shotgun (WGS) entry which is preliminary data.</text>
</comment>
<protein>
    <submittedName>
        <fullName evidence="1">Uncharacterized protein</fullName>
    </submittedName>
</protein>
<gene>
    <name evidence="1" type="ORF">SE18_00975</name>
</gene>
<keyword evidence="2" id="KW-1185">Reference proteome</keyword>
<accession>A0A0P6Z3Z7</accession>
<sequence>MAGAMLRRFHGLSRPLVVLADLAASNTLGLASLNHSYLPNSRLTRIIRSINIARRSQVIAHYVAASQPISTVTSIIRQVV</sequence>
<dbReference type="STRING" id="70996.SE18_00975"/>
<proteinExistence type="predicted"/>
<dbReference type="Proteomes" id="UP000050277">
    <property type="component" value="Unassembled WGS sequence"/>
</dbReference>
<reference evidence="1 2" key="1">
    <citation type="submission" date="2015-07" db="EMBL/GenBank/DDBJ databases">
        <title>Whole genome sequence of Herpetosiphon geysericola DSM 7119.</title>
        <authorList>
            <person name="Hemp J."/>
            <person name="Ward L.M."/>
            <person name="Pace L.A."/>
            <person name="Fischer W.W."/>
        </authorList>
    </citation>
    <scope>NUCLEOTIDE SEQUENCE [LARGE SCALE GENOMIC DNA]</scope>
    <source>
        <strain evidence="1 2">DSM 7119</strain>
    </source>
</reference>
<evidence type="ECO:0000313" key="1">
    <source>
        <dbReference type="EMBL" id="KPL91952.1"/>
    </source>
</evidence>
<organism evidence="1 2">
    <name type="scientific">Herpetosiphon geysericola</name>
    <dbReference type="NCBI Taxonomy" id="70996"/>
    <lineage>
        <taxon>Bacteria</taxon>
        <taxon>Bacillati</taxon>
        <taxon>Chloroflexota</taxon>
        <taxon>Chloroflexia</taxon>
        <taxon>Herpetosiphonales</taxon>
        <taxon>Herpetosiphonaceae</taxon>
        <taxon>Herpetosiphon</taxon>
    </lineage>
</organism>
<evidence type="ECO:0000313" key="2">
    <source>
        <dbReference type="Proteomes" id="UP000050277"/>
    </source>
</evidence>
<dbReference type="EMBL" id="LGKP01000003">
    <property type="protein sequence ID" value="KPL91952.1"/>
    <property type="molecule type" value="Genomic_DNA"/>
</dbReference>
<name>A0A0P6Z3Z7_9CHLR</name>